<name>A0A0B9GY69_9GAMM</name>
<gene>
    <name evidence="1" type="ORF">RJ45_22025</name>
</gene>
<comment type="caution">
    <text evidence="1">The sequence shown here is derived from an EMBL/GenBank/DDBJ whole genome shotgun (WGS) entry which is preliminary data.</text>
</comment>
<dbReference type="Proteomes" id="UP000031278">
    <property type="component" value="Unassembled WGS sequence"/>
</dbReference>
<sequence length="61" mass="7448">MAMNELDGIDIRLKRRCYFRHLFVLQHHYCQAISEGNRTEMEYLKRKMAEVKQVLMSKQCR</sequence>
<protein>
    <submittedName>
        <fullName evidence="1">Uncharacterized protein</fullName>
    </submittedName>
</protein>
<dbReference type="AlphaFoldDB" id="A0A0B9GY69"/>
<evidence type="ECO:0000313" key="2">
    <source>
        <dbReference type="Proteomes" id="UP000031278"/>
    </source>
</evidence>
<accession>A0A0B9GY69</accession>
<dbReference type="EMBL" id="JWLZ01000198">
    <property type="protein sequence ID" value="KHT61592.1"/>
    <property type="molecule type" value="Genomic_DNA"/>
</dbReference>
<reference evidence="1 2" key="1">
    <citation type="submission" date="2014-12" db="EMBL/GenBank/DDBJ databases">
        <title>Genome sequencing of Photobacterium gaetbulicola AD005a.</title>
        <authorList>
            <person name="Adrian T.G.S."/>
            <person name="Chan K.G."/>
        </authorList>
    </citation>
    <scope>NUCLEOTIDE SEQUENCE [LARGE SCALE GENOMIC DNA]</scope>
    <source>
        <strain evidence="1 2">AD005a</strain>
    </source>
</reference>
<evidence type="ECO:0000313" key="1">
    <source>
        <dbReference type="EMBL" id="KHT61592.1"/>
    </source>
</evidence>
<organism evidence="1 2">
    <name type="scientific">Photobacterium gaetbulicola</name>
    <dbReference type="NCBI Taxonomy" id="1295392"/>
    <lineage>
        <taxon>Bacteria</taxon>
        <taxon>Pseudomonadati</taxon>
        <taxon>Pseudomonadota</taxon>
        <taxon>Gammaproteobacteria</taxon>
        <taxon>Vibrionales</taxon>
        <taxon>Vibrionaceae</taxon>
        <taxon>Photobacterium</taxon>
    </lineage>
</organism>
<proteinExistence type="predicted"/>